<dbReference type="HAMAP" id="MF_01208">
    <property type="entry name" value="PyrE"/>
    <property type="match status" value="1"/>
</dbReference>
<feature type="binding site" evidence="6">
    <location>
        <position position="94"/>
    </location>
    <ligand>
        <name>5-phospho-alpha-D-ribose 1-diphosphate</name>
        <dbReference type="ChEBI" id="CHEBI:58017"/>
        <note>ligand shared between dimeric partners</note>
    </ligand>
</feature>
<dbReference type="PANTHER" id="PTHR19278">
    <property type="entry name" value="OROTATE PHOSPHORIBOSYLTRANSFERASE"/>
    <property type="match status" value="1"/>
</dbReference>
<evidence type="ECO:0000313" key="9">
    <source>
        <dbReference type="Proteomes" id="UP001232445"/>
    </source>
</evidence>
<comment type="caution">
    <text evidence="6">Lacks conserved residue(s) required for the propagation of feature annotation.</text>
</comment>
<keyword evidence="5 6" id="KW-0665">Pyrimidine biosynthesis</keyword>
<comment type="subunit">
    <text evidence="6">Homodimer.</text>
</comment>
<evidence type="ECO:0000256" key="2">
    <source>
        <dbReference type="ARBA" id="ARBA00011971"/>
    </source>
</evidence>
<evidence type="ECO:0000259" key="7">
    <source>
        <dbReference type="Pfam" id="PF00156"/>
    </source>
</evidence>
<dbReference type="Pfam" id="PF00156">
    <property type="entry name" value="Pribosyltran"/>
    <property type="match status" value="1"/>
</dbReference>
<dbReference type="GO" id="GO:0004588">
    <property type="term" value="F:orotate phosphoribosyltransferase activity"/>
    <property type="evidence" value="ECO:0007669"/>
    <property type="project" value="UniProtKB-EC"/>
</dbReference>
<dbReference type="SUPFAM" id="SSF53271">
    <property type="entry name" value="PRTase-like"/>
    <property type="match status" value="1"/>
</dbReference>
<keyword evidence="3 6" id="KW-0328">Glycosyltransferase</keyword>
<name>A0ABU0CME3_9BACI</name>
<dbReference type="CDD" id="cd06223">
    <property type="entry name" value="PRTases_typeI"/>
    <property type="match status" value="1"/>
</dbReference>
<keyword evidence="4 6" id="KW-0808">Transferase</keyword>
<reference evidence="8 9" key="1">
    <citation type="submission" date="2023-07" db="EMBL/GenBank/DDBJ databases">
        <title>Genomic Encyclopedia of Type Strains, Phase IV (KMG-IV): sequencing the most valuable type-strain genomes for metagenomic binning, comparative biology and taxonomic classification.</title>
        <authorList>
            <person name="Goeker M."/>
        </authorList>
    </citation>
    <scope>NUCLEOTIDE SEQUENCE [LARGE SCALE GENOMIC DNA]</scope>
    <source>
        <strain evidence="8 9">DSM 17740</strain>
    </source>
</reference>
<dbReference type="EMBL" id="JAUSUQ010000001">
    <property type="protein sequence ID" value="MDQ0337574.1"/>
    <property type="molecule type" value="Genomic_DNA"/>
</dbReference>
<evidence type="ECO:0000256" key="6">
    <source>
        <dbReference type="HAMAP-Rule" id="MF_01208"/>
    </source>
</evidence>
<feature type="domain" description="Phosphoribosyltransferase" evidence="7">
    <location>
        <begin position="49"/>
        <end position="150"/>
    </location>
</feature>
<keyword evidence="9" id="KW-1185">Reference proteome</keyword>
<evidence type="ECO:0000256" key="5">
    <source>
        <dbReference type="ARBA" id="ARBA00022975"/>
    </source>
</evidence>
<dbReference type="EC" id="2.4.2.10" evidence="2 6"/>
<evidence type="ECO:0000256" key="1">
    <source>
        <dbReference type="ARBA" id="ARBA00004889"/>
    </source>
</evidence>
<keyword evidence="6" id="KW-0460">Magnesium</keyword>
<evidence type="ECO:0000313" key="8">
    <source>
        <dbReference type="EMBL" id="MDQ0337574.1"/>
    </source>
</evidence>
<comment type="similarity">
    <text evidence="6">Belongs to the purine/pyrimidine phosphoribosyltransferase family. PyrE subfamily.</text>
</comment>
<dbReference type="InterPro" id="IPR029057">
    <property type="entry name" value="PRTase-like"/>
</dbReference>
<evidence type="ECO:0000256" key="4">
    <source>
        <dbReference type="ARBA" id="ARBA00022679"/>
    </source>
</evidence>
<dbReference type="Proteomes" id="UP001232445">
    <property type="component" value="Unassembled WGS sequence"/>
</dbReference>
<feature type="binding site" evidence="6">
    <location>
        <position position="124"/>
    </location>
    <ligand>
        <name>orotate</name>
        <dbReference type="ChEBI" id="CHEBI:30839"/>
    </ligand>
</feature>
<organism evidence="8 9">
    <name type="scientific">Caldalkalibacillus uzonensis</name>
    <dbReference type="NCBI Taxonomy" id="353224"/>
    <lineage>
        <taxon>Bacteria</taxon>
        <taxon>Bacillati</taxon>
        <taxon>Bacillota</taxon>
        <taxon>Bacilli</taxon>
        <taxon>Bacillales</taxon>
        <taxon>Bacillaceae</taxon>
        <taxon>Caldalkalibacillus</taxon>
    </lineage>
</organism>
<comment type="pathway">
    <text evidence="1 6">Pyrimidine metabolism; UMP biosynthesis via de novo pathway; UMP from orotate: step 1/2.</text>
</comment>
<dbReference type="InterPro" id="IPR000836">
    <property type="entry name" value="PRTase_dom"/>
</dbReference>
<comment type="catalytic activity">
    <reaction evidence="6">
        <text>orotidine 5'-phosphate + diphosphate = orotate + 5-phospho-alpha-D-ribose 1-diphosphate</text>
        <dbReference type="Rhea" id="RHEA:10380"/>
        <dbReference type="ChEBI" id="CHEBI:30839"/>
        <dbReference type="ChEBI" id="CHEBI:33019"/>
        <dbReference type="ChEBI" id="CHEBI:57538"/>
        <dbReference type="ChEBI" id="CHEBI:58017"/>
        <dbReference type="EC" id="2.4.2.10"/>
    </reaction>
</comment>
<feature type="binding site" description="in other chain" evidence="6">
    <location>
        <begin position="120"/>
        <end position="128"/>
    </location>
    <ligand>
        <name>5-phospho-alpha-D-ribose 1-diphosphate</name>
        <dbReference type="ChEBI" id="CHEBI:58017"/>
        <note>ligand shared between dimeric partners</note>
    </ligand>
</feature>
<comment type="caution">
    <text evidence="8">The sequence shown here is derived from an EMBL/GenBank/DDBJ whole genome shotgun (WGS) entry which is preliminary data.</text>
</comment>
<evidence type="ECO:0000256" key="3">
    <source>
        <dbReference type="ARBA" id="ARBA00022676"/>
    </source>
</evidence>
<feature type="binding site" evidence="6">
    <location>
        <position position="100"/>
    </location>
    <ligand>
        <name>5-phospho-alpha-D-ribose 1-diphosphate</name>
        <dbReference type="ChEBI" id="CHEBI:58017"/>
        <note>ligand shared between dimeric partners</note>
    </ligand>
</feature>
<proteinExistence type="inferred from homology"/>
<accession>A0ABU0CME3</accession>
<dbReference type="InterPro" id="IPR004467">
    <property type="entry name" value="Or_phspho_trans_dom"/>
</dbReference>
<comment type="function">
    <text evidence="6">Catalyzes the transfer of a ribosyl phosphate group from 5-phosphoribose 1-diphosphate to orotate, leading to the formation of orotidine monophosphate (OMP).</text>
</comment>
<feature type="binding site" evidence="6">
    <location>
        <position position="98"/>
    </location>
    <ligand>
        <name>5-phospho-alpha-D-ribose 1-diphosphate</name>
        <dbReference type="ChEBI" id="CHEBI:58017"/>
        <note>ligand shared between dimeric partners</note>
    </ligand>
</feature>
<dbReference type="RefSeq" id="WP_307334790.1">
    <property type="nucleotide sequence ID" value="NZ_JAUSUQ010000001.1"/>
</dbReference>
<comment type="cofactor">
    <cofactor evidence="6">
        <name>Mg(2+)</name>
        <dbReference type="ChEBI" id="CHEBI:18420"/>
    </cofactor>
</comment>
<sequence length="209" mass="22900">MKEKIARELLSIGAVELSPRKPFIWSSGIESPIYCDNRLTLSYPNLRQEIADGLVTLINEHYSQPTAIVGTATAGIPHAAWVAERMNLPMAYVRSKAKSHGKQNQIEGVISPQDKVVVVEDLISTGGSALRVTEAISQIGAKVLGVVAIFSYELTQAKQAFQQANIPYVSLSDYQTLLKVANEEGLLTEYELCKLKEWNPQLPVSQGSC</sequence>
<dbReference type="Gene3D" id="3.40.50.2020">
    <property type="match status" value="1"/>
</dbReference>
<dbReference type="InterPro" id="IPR023031">
    <property type="entry name" value="OPRT"/>
</dbReference>
<gene>
    <name evidence="6" type="primary">pyrE</name>
    <name evidence="8" type="ORF">J2S00_000344</name>
</gene>
<dbReference type="NCBIfam" id="TIGR00336">
    <property type="entry name" value="pyrE"/>
    <property type="match status" value="1"/>
</dbReference>
<protein>
    <recommendedName>
        <fullName evidence="2 6">Orotate phosphoribosyltransferase</fullName>
        <shortName evidence="6">OPRT</shortName>
        <shortName evidence="6">OPRTase</shortName>
        <ecNumber evidence="2 6">2.4.2.10</ecNumber>
    </recommendedName>
</protein>
<dbReference type="PANTHER" id="PTHR19278:SF9">
    <property type="entry name" value="URIDINE 5'-MONOPHOSPHATE SYNTHASE"/>
    <property type="match status" value="1"/>
</dbReference>